<gene>
    <name evidence="2" type="ORF">IAB16_06900</name>
</gene>
<dbReference type="PANTHER" id="PTHR37832:SF1">
    <property type="entry name" value="STRESS-RESPONSE A_B BARREL DOMAIN-CONTAINING PROTEIN"/>
    <property type="match status" value="1"/>
</dbReference>
<evidence type="ECO:0000313" key="2">
    <source>
        <dbReference type="EMBL" id="MBO8424731.1"/>
    </source>
</evidence>
<proteinExistence type="predicted"/>
<dbReference type="InterPro" id="IPR013097">
    <property type="entry name" value="Dabb"/>
</dbReference>
<dbReference type="Proteomes" id="UP000727857">
    <property type="component" value="Unassembled WGS sequence"/>
</dbReference>
<dbReference type="SUPFAM" id="SSF54909">
    <property type="entry name" value="Dimeric alpha+beta barrel"/>
    <property type="match status" value="1"/>
</dbReference>
<protein>
    <submittedName>
        <fullName evidence="2">Dabb family protein</fullName>
    </submittedName>
</protein>
<accession>A0A940DHW9</accession>
<comment type="caution">
    <text evidence="2">The sequence shown here is derived from an EMBL/GenBank/DDBJ whole genome shotgun (WGS) entry which is preliminary data.</text>
</comment>
<dbReference type="InterPro" id="IPR011008">
    <property type="entry name" value="Dimeric_a/b-barrel"/>
</dbReference>
<name>A0A940DHW9_9FIRM</name>
<dbReference type="PROSITE" id="PS51502">
    <property type="entry name" value="S_R_A_B_BARREL"/>
    <property type="match status" value="1"/>
</dbReference>
<evidence type="ECO:0000259" key="1">
    <source>
        <dbReference type="PROSITE" id="PS51502"/>
    </source>
</evidence>
<sequence>MIRHIVLFKLKEPTEENLAKTKEILLSMSGKVPELRSIEVGVDFLRSERSYDIALSVEVENREALESYQRDPYHCGVVKPHMHAVRSASVAADYEI</sequence>
<dbReference type="Gene3D" id="3.30.70.100">
    <property type="match status" value="1"/>
</dbReference>
<reference evidence="2" key="1">
    <citation type="submission" date="2020-10" db="EMBL/GenBank/DDBJ databases">
        <authorList>
            <person name="Gilroy R."/>
        </authorList>
    </citation>
    <scope>NUCLEOTIDE SEQUENCE</scope>
    <source>
        <strain evidence="2">517</strain>
    </source>
</reference>
<dbReference type="EMBL" id="JADINF010000174">
    <property type="protein sequence ID" value="MBO8424731.1"/>
    <property type="molecule type" value="Genomic_DNA"/>
</dbReference>
<dbReference type="Pfam" id="PF07876">
    <property type="entry name" value="Dabb"/>
    <property type="match status" value="1"/>
</dbReference>
<dbReference type="AlphaFoldDB" id="A0A940DHW9"/>
<feature type="domain" description="Stress-response A/B barrel" evidence="1">
    <location>
        <begin position="2"/>
        <end position="94"/>
    </location>
</feature>
<dbReference type="PANTHER" id="PTHR37832">
    <property type="entry name" value="BLL2683 PROTEIN"/>
    <property type="match status" value="1"/>
</dbReference>
<dbReference type="SMART" id="SM00886">
    <property type="entry name" value="Dabb"/>
    <property type="match status" value="1"/>
</dbReference>
<organism evidence="2 3">
    <name type="scientific">Candidatus Stercoripulliclostridium pullicola</name>
    <dbReference type="NCBI Taxonomy" id="2840953"/>
    <lineage>
        <taxon>Bacteria</taxon>
        <taxon>Bacillati</taxon>
        <taxon>Bacillota</taxon>
        <taxon>Clostridia</taxon>
        <taxon>Eubacteriales</taxon>
        <taxon>Candidatus Stercoripulliclostridium</taxon>
    </lineage>
</organism>
<reference evidence="2" key="2">
    <citation type="journal article" date="2021" name="PeerJ">
        <title>Extensive microbial diversity within the chicken gut microbiome revealed by metagenomics and culture.</title>
        <authorList>
            <person name="Gilroy R."/>
            <person name="Ravi A."/>
            <person name="Getino M."/>
            <person name="Pursley I."/>
            <person name="Horton D.L."/>
            <person name="Alikhan N.F."/>
            <person name="Baker D."/>
            <person name="Gharbi K."/>
            <person name="Hall N."/>
            <person name="Watson M."/>
            <person name="Adriaenssens E.M."/>
            <person name="Foster-Nyarko E."/>
            <person name="Jarju S."/>
            <person name="Secka A."/>
            <person name="Antonio M."/>
            <person name="Oren A."/>
            <person name="Chaudhuri R.R."/>
            <person name="La Ragione R."/>
            <person name="Hildebrand F."/>
            <person name="Pallen M.J."/>
        </authorList>
    </citation>
    <scope>NUCLEOTIDE SEQUENCE</scope>
    <source>
        <strain evidence="2">517</strain>
    </source>
</reference>
<evidence type="ECO:0000313" key="3">
    <source>
        <dbReference type="Proteomes" id="UP000727857"/>
    </source>
</evidence>